<dbReference type="EMBL" id="GBXM01021808">
    <property type="protein sequence ID" value="JAH86769.1"/>
    <property type="molecule type" value="Transcribed_RNA"/>
</dbReference>
<name>A0A0E9W8S4_ANGAN</name>
<organism evidence="1">
    <name type="scientific">Anguilla anguilla</name>
    <name type="common">European freshwater eel</name>
    <name type="synonym">Muraena anguilla</name>
    <dbReference type="NCBI Taxonomy" id="7936"/>
    <lineage>
        <taxon>Eukaryota</taxon>
        <taxon>Metazoa</taxon>
        <taxon>Chordata</taxon>
        <taxon>Craniata</taxon>
        <taxon>Vertebrata</taxon>
        <taxon>Euteleostomi</taxon>
        <taxon>Actinopterygii</taxon>
        <taxon>Neopterygii</taxon>
        <taxon>Teleostei</taxon>
        <taxon>Anguilliformes</taxon>
        <taxon>Anguillidae</taxon>
        <taxon>Anguilla</taxon>
    </lineage>
</organism>
<reference evidence="1" key="1">
    <citation type="submission" date="2014-11" db="EMBL/GenBank/DDBJ databases">
        <authorList>
            <person name="Amaro Gonzalez C."/>
        </authorList>
    </citation>
    <scope>NUCLEOTIDE SEQUENCE</scope>
</reference>
<protein>
    <submittedName>
        <fullName evidence="1">Uncharacterized protein</fullName>
    </submittedName>
</protein>
<accession>A0A0E9W8S4</accession>
<reference evidence="1" key="2">
    <citation type="journal article" date="2015" name="Fish Shellfish Immunol.">
        <title>Early steps in the European eel (Anguilla anguilla)-Vibrio vulnificus interaction in the gills: Role of the RtxA13 toxin.</title>
        <authorList>
            <person name="Callol A."/>
            <person name="Pajuelo D."/>
            <person name="Ebbesson L."/>
            <person name="Teles M."/>
            <person name="MacKenzie S."/>
            <person name="Amaro C."/>
        </authorList>
    </citation>
    <scope>NUCLEOTIDE SEQUENCE</scope>
</reference>
<proteinExistence type="predicted"/>
<evidence type="ECO:0000313" key="1">
    <source>
        <dbReference type="EMBL" id="JAH86769.1"/>
    </source>
</evidence>
<sequence length="55" mass="6539">MSSLVFPDMPCQRTSFQIGCQNVITWLFLRFSLYLGRRHSLQTPRPRMHCPQNEL</sequence>
<dbReference type="AlphaFoldDB" id="A0A0E9W8S4"/>